<evidence type="ECO:0000313" key="2">
    <source>
        <dbReference type="Proteomes" id="UP001144978"/>
    </source>
</evidence>
<evidence type="ECO:0000313" key="1">
    <source>
        <dbReference type="EMBL" id="KAJ2989645.1"/>
    </source>
</evidence>
<dbReference type="Proteomes" id="UP001144978">
    <property type="component" value="Unassembled WGS sequence"/>
</dbReference>
<sequence length="391" mass="43509">MLPYGTRRSNGQPFRWVPRLRLYMRPATYGLRHLGSVQQAPIHIWASLQSLVRDGLDVVAAFSDERLRGNPPHAEIVSVLPLSLKTRMGVRCGPFRGLTIREGQNGGAERTQANESHAFGLEPAESYLEEPLYSEAEQEKAWSDAARTVKTYNDEFVVRWNAEIDTYLVFAGLFSAILTAFNVQSYPLLQPPSPDPSIAILSQISLQFSIFTNQPPYTNSTYPAFASALPGTAPQAPTSLFWINTLWFSSLIVSISSAFLRITVKQWLHEHKSGLFGDSLELVELRRYRLNKSGQVARRAFRHRDPHSAATCPRHVSPWTCDLALDSPSHHCSLRPCPSLDVCRLCCDNLCPSPDNPGLRLPVSADTRLVYGMESYPASSQGSTPVCPTLL</sequence>
<gene>
    <name evidence="1" type="ORF">NUW54_g8715</name>
</gene>
<protein>
    <submittedName>
        <fullName evidence="1">Uncharacterized protein</fullName>
    </submittedName>
</protein>
<dbReference type="EMBL" id="JANSHE010002758">
    <property type="protein sequence ID" value="KAJ2989645.1"/>
    <property type="molecule type" value="Genomic_DNA"/>
</dbReference>
<accession>A0ACC1PCN3</accession>
<keyword evidence="2" id="KW-1185">Reference proteome</keyword>
<name>A0ACC1PCN3_9APHY</name>
<comment type="caution">
    <text evidence="1">The sequence shown here is derived from an EMBL/GenBank/DDBJ whole genome shotgun (WGS) entry which is preliminary data.</text>
</comment>
<reference evidence="1" key="1">
    <citation type="submission" date="2022-08" db="EMBL/GenBank/DDBJ databases">
        <title>Genome Sequence of Pycnoporus sanguineus.</title>
        <authorList>
            <person name="Buettner E."/>
        </authorList>
    </citation>
    <scope>NUCLEOTIDE SEQUENCE</scope>
    <source>
        <strain evidence="1">CG-C14</strain>
    </source>
</reference>
<organism evidence="1 2">
    <name type="scientific">Trametes sanguinea</name>
    <dbReference type="NCBI Taxonomy" id="158606"/>
    <lineage>
        <taxon>Eukaryota</taxon>
        <taxon>Fungi</taxon>
        <taxon>Dikarya</taxon>
        <taxon>Basidiomycota</taxon>
        <taxon>Agaricomycotina</taxon>
        <taxon>Agaricomycetes</taxon>
        <taxon>Polyporales</taxon>
        <taxon>Polyporaceae</taxon>
        <taxon>Trametes</taxon>
    </lineage>
</organism>
<proteinExistence type="predicted"/>